<evidence type="ECO:0000313" key="1">
    <source>
        <dbReference type="EMBL" id="KAF5813545.1"/>
    </source>
</evidence>
<dbReference type="EMBL" id="MNCJ02000318">
    <property type="protein sequence ID" value="KAF5813545.1"/>
    <property type="molecule type" value="Genomic_DNA"/>
</dbReference>
<keyword evidence="3" id="KW-1185">Reference proteome</keyword>
<sequence length="68" mass="7566">MAAELRRSPILARGGACTPFSSPIYHAVTFRCRFTGFSTGGGVGVRTTVYRRRWWSLRRTGTPLSFAI</sequence>
<name>A0A251VBJ4_HELAN</name>
<dbReference type="AlphaFoldDB" id="A0A251VBJ4"/>
<reference evidence="1 3" key="1">
    <citation type="journal article" date="2017" name="Nature">
        <title>The sunflower genome provides insights into oil metabolism, flowering and Asterid evolution.</title>
        <authorList>
            <person name="Badouin H."/>
            <person name="Gouzy J."/>
            <person name="Grassa C.J."/>
            <person name="Murat F."/>
            <person name="Staton S.E."/>
            <person name="Cottret L."/>
            <person name="Lelandais-Briere C."/>
            <person name="Owens G.L."/>
            <person name="Carrere S."/>
            <person name="Mayjonade B."/>
            <person name="Legrand L."/>
            <person name="Gill N."/>
            <person name="Kane N.C."/>
            <person name="Bowers J.E."/>
            <person name="Hubner S."/>
            <person name="Bellec A."/>
            <person name="Berard A."/>
            <person name="Berges H."/>
            <person name="Blanchet N."/>
            <person name="Boniface M.C."/>
            <person name="Brunel D."/>
            <person name="Catrice O."/>
            <person name="Chaidir N."/>
            <person name="Claudel C."/>
            <person name="Donnadieu C."/>
            <person name="Faraut T."/>
            <person name="Fievet G."/>
            <person name="Helmstetter N."/>
            <person name="King M."/>
            <person name="Knapp S.J."/>
            <person name="Lai Z."/>
            <person name="Le Paslier M.C."/>
            <person name="Lippi Y."/>
            <person name="Lorenzon L."/>
            <person name="Mandel J.R."/>
            <person name="Marage G."/>
            <person name="Marchand G."/>
            <person name="Marquand E."/>
            <person name="Bret-Mestries E."/>
            <person name="Morien E."/>
            <person name="Nambeesan S."/>
            <person name="Nguyen T."/>
            <person name="Pegot-Espagnet P."/>
            <person name="Pouilly N."/>
            <person name="Raftis F."/>
            <person name="Sallet E."/>
            <person name="Schiex T."/>
            <person name="Thomas J."/>
            <person name="Vandecasteele C."/>
            <person name="Vares D."/>
            <person name="Vear F."/>
            <person name="Vautrin S."/>
            <person name="Crespi M."/>
            <person name="Mangin B."/>
            <person name="Burke J.M."/>
            <person name="Salse J."/>
            <person name="Munos S."/>
            <person name="Vincourt P."/>
            <person name="Rieseberg L.H."/>
            <person name="Langlade N.B."/>
        </authorList>
    </citation>
    <scope>NUCLEOTIDE SEQUENCE [LARGE SCALE GENOMIC DNA]</scope>
    <source>
        <strain evidence="3">cv. SF193</strain>
        <tissue evidence="1">Leaves</tissue>
    </source>
</reference>
<organism evidence="2 3">
    <name type="scientific">Helianthus annuus</name>
    <name type="common">Common sunflower</name>
    <dbReference type="NCBI Taxonomy" id="4232"/>
    <lineage>
        <taxon>Eukaryota</taxon>
        <taxon>Viridiplantae</taxon>
        <taxon>Streptophyta</taxon>
        <taxon>Embryophyta</taxon>
        <taxon>Tracheophyta</taxon>
        <taxon>Spermatophyta</taxon>
        <taxon>Magnoliopsida</taxon>
        <taxon>eudicotyledons</taxon>
        <taxon>Gunneridae</taxon>
        <taxon>Pentapetalae</taxon>
        <taxon>asterids</taxon>
        <taxon>campanulids</taxon>
        <taxon>Asterales</taxon>
        <taxon>Asteraceae</taxon>
        <taxon>Asteroideae</taxon>
        <taxon>Heliantheae alliance</taxon>
        <taxon>Heliantheae</taxon>
        <taxon>Helianthus</taxon>
    </lineage>
</organism>
<evidence type="ECO:0000313" key="3">
    <source>
        <dbReference type="Proteomes" id="UP000215914"/>
    </source>
</evidence>
<reference evidence="1" key="3">
    <citation type="submission" date="2020-06" db="EMBL/GenBank/DDBJ databases">
        <title>Helianthus annuus Genome sequencing and assembly Release 2.</title>
        <authorList>
            <person name="Gouzy J."/>
            <person name="Langlade N."/>
            <person name="Munos S."/>
        </authorList>
    </citation>
    <scope>NUCLEOTIDE SEQUENCE</scope>
    <source>
        <tissue evidence="1">Leaves</tissue>
    </source>
</reference>
<evidence type="ECO:0000313" key="2">
    <source>
        <dbReference type="EMBL" id="OTG32593.1"/>
    </source>
</evidence>
<dbReference type="Gramene" id="mRNA:HanXRQr2_Chr03g0099781">
    <property type="protein sequence ID" value="CDS:HanXRQr2_Chr03g0099781.1"/>
    <property type="gene ID" value="HanXRQr2_Chr03g0099781"/>
</dbReference>
<accession>A0A251VBJ4</accession>
<dbReference type="Proteomes" id="UP000215914">
    <property type="component" value="Chromosome 3"/>
</dbReference>
<dbReference type="InParanoid" id="A0A251VBJ4"/>
<reference evidence="2" key="2">
    <citation type="submission" date="2017-02" db="EMBL/GenBank/DDBJ databases">
        <title>Sunflower complete genome.</title>
        <authorList>
            <person name="Langlade N."/>
            <person name="Munos S."/>
        </authorList>
    </citation>
    <scope>NUCLEOTIDE SEQUENCE [LARGE SCALE GENOMIC DNA]</scope>
    <source>
        <tissue evidence="2">Leaves</tissue>
    </source>
</reference>
<protein>
    <submittedName>
        <fullName evidence="2">Uncharacterized protein</fullName>
    </submittedName>
</protein>
<dbReference type="EMBL" id="CM007892">
    <property type="protein sequence ID" value="OTG32593.1"/>
    <property type="molecule type" value="Genomic_DNA"/>
</dbReference>
<proteinExistence type="predicted"/>
<gene>
    <name evidence="2" type="ORF">HannXRQ_Chr03g0088361</name>
    <name evidence="1" type="ORF">HanXRQr2_Chr03g0099781</name>
</gene>